<comment type="caution">
    <text evidence="2">The sequence shown here is derived from an EMBL/GenBank/DDBJ whole genome shotgun (WGS) entry which is preliminary data.</text>
</comment>
<evidence type="ECO:0000256" key="1">
    <source>
        <dbReference type="SAM" id="MobiDB-lite"/>
    </source>
</evidence>
<feature type="non-terminal residue" evidence="2">
    <location>
        <position position="137"/>
    </location>
</feature>
<dbReference type="Proteomes" id="UP001066276">
    <property type="component" value="Chromosome 8"/>
</dbReference>
<evidence type="ECO:0000313" key="3">
    <source>
        <dbReference type="Proteomes" id="UP001066276"/>
    </source>
</evidence>
<accession>A0AAV7NGL0</accession>
<feature type="non-terminal residue" evidence="2">
    <location>
        <position position="1"/>
    </location>
</feature>
<gene>
    <name evidence="2" type="ORF">NDU88_001944</name>
</gene>
<feature type="compositionally biased region" description="Basic residues" evidence="1">
    <location>
        <begin position="33"/>
        <end position="47"/>
    </location>
</feature>
<feature type="compositionally biased region" description="Basic and acidic residues" evidence="1">
    <location>
        <begin position="64"/>
        <end position="84"/>
    </location>
</feature>
<reference evidence="2" key="1">
    <citation type="journal article" date="2022" name="bioRxiv">
        <title>Sequencing and chromosome-scale assembly of the giantPleurodeles waltlgenome.</title>
        <authorList>
            <person name="Brown T."/>
            <person name="Elewa A."/>
            <person name="Iarovenko S."/>
            <person name="Subramanian E."/>
            <person name="Araus A.J."/>
            <person name="Petzold A."/>
            <person name="Susuki M."/>
            <person name="Suzuki K.-i.T."/>
            <person name="Hayashi T."/>
            <person name="Toyoda A."/>
            <person name="Oliveira C."/>
            <person name="Osipova E."/>
            <person name="Leigh N.D."/>
            <person name="Simon A."/>
            <person name="Yun M.H."/>
        </authorList>
    </citation>
    <scope>NUCLEOTIDE SEQUENCE</scope>
    <source>
        <strain evidence="2">20211129_DDA</strain>
        <tissue evidence="2">Liver</tissue>
    </source>
</reference>
<proteinExistence type="predicted"/>
<sequence>RRFLTRMSSGWEPIGLDFRVKAGRNRPFAPSPQKRKRKRMRRRRKNAARMVREKAAATAGEKTAATEREKAVKNPRTAEERKAGEASAAVFAVQSGEDTGTPAASRNTAEDQEAVHQNPGHALGRAWPQQVCGAGLT</sequence>
<protein>
    <submittedName>
        <fullName evidence="2">Uncharacterized protein</fullName>
    </submittedName>
</protein>
<feature type="compositionally biased region" description="Polar residues" evidence="1">
    <location>
        <begin position="96"/>
        <end position="107"/>
    </location>
</feature>
<keyword evidence="3" id="KW-1185">Reference proteome</keyword>
<evidence type="ECO:0000313" key="2">
    <source>
        <dbReference type="EMBL" id="KAJ1113702.1"/>
    </source>
</evidence>
<dbReference type="EMBL" id="JANPWB010000012">
    <property type="protein sequence ID" value="KAJ1113702.1"/>
    <property type="molecule type" value="Genomic_DNA"/>
</dbReference>
<name>A0AAV7NGL0_PLEWA</name>
<dbReference type="AlphaFoldDB" id="A0AAV7NGL0"/>
<feature type="region of interest" description="Disordered" evidence="1">
    <location>
        <begin position="20"/>
        <end position="137"/>
    </location>
</feature>
<organism evidence="2 3">
    <name type="scientific">Pleurodeles waltl</name>
    <name type="common">Iberian ribbed newt</name>
    <dbReference type="NCBI Taxonomy" id="8319"/>
    <lineage>
        <taxon>Eukaryota</taxon>
        <taxon>Metazoa</taxon>
        <taxon>Chordata</taxon>
        <taxon>Craniata</taxon>
        <taxon>Vertebrata</taxon>
        <taxon>Euteleostomi</taxon>
        <taxon>Amphibia</taxon>
        <taxon>Batrachia</taxon>
        <taxon>Caudata</taxon>
        <taxon>Salamandroidea</taxon>
        <taxon>Salamandridae</taxon>
        <taxon>Pleurodelinae</taxon>
        <taxon>Pleurodeles</taxon>
    </lineage>
</organism>